<name>A0A5B7SKB0_9FLAO</name>
<feature type="signal peptide" evidence="1">
    <location>
        <begin position="1"/>
        <end position="17"/>
    </location>
</feature>
<reference evidence="2 3" key="1">
    <citation type="submission" date="2019-05" db="EMBL/GenBank/DDBJ databases">
        <title>Genome sequencing of F202Z8.</title>
        <authorList>
            <person name="Kwon Y.M."/>
        </authorList>
    </citation>
    <scope>NUCLEOTIDE SEQUENCE [LARGE SCALE GENOMIC DNA]</scope>
    <source>
        <strain evidence="2 3">F202Z8</strain>
    </source>
</reference>
<dbReference type="RefSeq" id="WP_138851251.1">
    <property type="nucleotide sequence ID" value="NZ_CP040710.1"/>
</dbReference>
<gene>
    <name evidence="2" type="ORF">FGM00_01700</name>
</gene>
<evidence type="ECO:0008006" key="4">
    <source>
        <dbReference type="Google" id="ProtNLM"/>
    </source>
</evidence>
<proteinExistence type="predicted"/>
<accession>A0A5B7SKB0</accession>
<dbReference type="OrthoDB" id="978006at2"/>
<evidence type="ECO:0000256" key="1">
    <source>
        <dbReference type="SAM" id="SignalP"/>
    </source>
</evidence>
<feature type="chain" id="PRO_5022736007" description="GLPGLI family protein" evidence="1">
    <location>
        <begin position="18"/>
        <end position="227"/>
    </location>
</feature>
<dbReference type="AlphaFoldDB" id="A0A5B7SKB0"/>
<dbReference type="EMBL" id="CP040710">
    <property type="protein sequence ID" value="QCW98896.1"/>
    <property type="molecule type" value="Genomic_DNA"/>
</dbReference>
<protein>
    <recommendedName>
        <fullName evidence="4">GLPGLI family protein</fullName>
    </recommendedName>
</protein>
<dbReference type="Proteomes" id="UP000310017">
    <property type="component" value="Chromosome"/>
</dbReference>
<evidence type="ECO:0000313" key="2">
    <source>
        <dbReference type="EMBL" id="QCW98896.1"/>
    </source>
</evidence>
<evidence type="ECO:0000313" key="3">
    <source>
        <dbReference type="Proteomes" id="UP000310017"/>
    </source>
</evidence>
<dbReference type="KEGG" id="asag:FGM00_01700"/>
<keyword evidence="1" id="KW-0732">Signal</keyword>
<sequence length="227" mass="26565">MKSVFFPLLLFISTSIAAQINKGAFDDYIYFINQNRPTYEGVEGTPYLSESFTPAMIDNFKDVVYIKFNAFADNIEFKKPDDDVAILSMEKDYRFKLLDGQNTQYEIHDYINAKGATKRTFFKKIGGGEDFTLFLKHNVKYTPKKMATSGFEQNQPAKFTKIRDTYYIGQPKEDYTNLVAIPSRKKEISTFFDKKSKTMLQFIKKEKLKLDNEDDLVKIFKFYWSED</sequence>
<keyword evidence="3" id="KW-1185">Reference proteome</keyword>
<organism evidence="2 3">
    <name type="scientific">Aggregatimonas sangjinii</name>
    <dbReference type="NCBI Taxonomy" id="2583587"/>
    <lineage>
        <taxon>Bacteria</taxon>
        <taxon>Pseudomonadati</taxon>
        <taxon>Bacteroidota</taxon>
        <taxon>Flavobacteriia</taxon>
        <taxon>Flavobacteriales</taxon>
        <taxon>Flavobacteriaceae</taxon>
        <taxon>Aggregatimonas</taxon>
    </lineage>
</organism>